<dbReference type="Gene3D" id="1.10.238.10">
    <property type="entry name" value="EF-hand"/>
    <property type="match status" value="1"/>
</dbReference>
<dbReference type="InterPro" id="IPR011992">
    <property type="entry name" value="EF-hand-dom_pair"/>
</dbReference>
<reference evidence="4 5" key="1">
    <citation type="journal article" date="2014" name="PLoS Genet.">
        <title>The Genome of Spironucleus salmonicida Highlights a Fish Pathogen Adapted to Fluctuating Environments.</title>
        <authorList>
            <person name="Xu F."/>
            <person name="Jerlstrom-Hultqvist J."/>
            <person name="Einarsson E."/>
            <person name="Astvaldsson A."/>
            <person name="Svard S.G."/>
            <person name="Andersson J.O."/>
        </authorList>
    </citation>
    <scope>NUCLEOTIDE SEQUENCE</scope>
    <source>
        <strain evidence="5">ATCC 50377</strain>
    </source>
</reference>
<dbReference type="GO" id="GO:0019888">
    <property type="term" value="F:protein phosphatase regulator activity"/>
    <property type="evidence" value="ECO:0007669"/>
    <property type="project" value="TreeGrafter"/>
</dbReference>
<dbReference type="OrthoDB" id="10251312at2759"/>
<dbReference type="GO" id="GO:0005509">
    <property type="term" value="F:calcium ion binding"/>
    <property type="evidence" value="ECO:0007669"/>
    <property type="project" value="InterPro"/>
</dbReference>
<dbReference type="Proteomes" id="UP000018208">
    <property type="component" value="Unassembled WGS sequence"/>
</dbReference>
<dbReference type="VEuPathDB" id="GiardiaDB:SS50377_23423"/>
<sequence>MKVDKFQAIDNYMFEYLSSTQNFASILQSISSYKEPQHHVQKPKIPLSPQSPHSSLRSPNKLNIKDKQITDSQLISTQILQKQQIPYLLNDVFNPKTGVFGKFYFYKQVPQIVQQLENDILNFLKQCQQDNIIDLSLVVNNKFYLQELQIKEQFPGYFHHQPEESLTLLQLICESLFNIPVLLARLLFNKLNKNSLNHVKLSSASAPQYKQYKSLNFDSIVTYYNSIKQITSEERIIAIFGSNNNLSFKQIHMICLEVILFHPQFDFIQPFLYQNAFAYTCAARFFFDIDPQGQWIFNKQNFQKFGTSLSYIIYDIQSKPDISGENSIFGYEQFYVIYCLYAKYSNGDVTQNISEVQLKSFNQFTYSTRVINRVFNGNGRPLLNSNFAFADFIIFLLADAVFDSKTSCEFWFNICDVDSDGFIGQEDMKFYLKEQVRVWDRVGLGVQVQDVLRQIGDSIQFRFSFPNYFSLKELKSCNLHANFFDMLFSAQKFEQFESRDQYIGNVAIQDSGKGPVQHGQSAVWRTFWEAAYDDLVGDED</sequence>
<reference evidence="5" key="2">
    <citation type="submission" date="2020-12" db="EMBL/GenBank/DDBJ databases">
        <title>New Spironucleus salmonicida genome in near-complete chromosomes.</title>
        <authorList>
            <person name="Xu F."/>
            <person name="Kurt Z."/>
            <person name="Jimenez-Gonzalez A."/>
            <person name="Astvaldsson A."/>
            <person name="Andersson J.O."/>
            <person name="Svard S.G."/>
        </authorList>
    </citation>
    <scope>NUCLEOTIDE SEQUENCE</scope>
    <source>
        <strain evidence="5">ATCC 50377</strain>
    </source>
</reference>
<protein>
    <submittedName>
        <fullName evidence="4">Serine/threonine-protein phosphatase 2A</fullName>
    </submittedName>
</protein>
<evidence type="ECO:0000313" key="6">
    <source>
        <dbReference type="Proteomes" id="UP000018208"/>
    </source>
</evidence>
<evidence type="ECO:0000313" key="5">
    <source>
        <dbReference type="EMBL" id="KAH0573489.1"/>
    </source>
</evidence>
<evidence type="ECO:0000313" key="4">
    <source>
        <dbReference type="EMBL" id="EST46160.1"/>
    </source>
</evidence>
<dbReference type="PROSITE" id="PS00018">
    <property type="entry name" value="EF_HAND_1"/>
    <property type="match status" value="1"/>
</dbReference>
<dbReference type="GO" id="GO:0000159">
    <property type="term" value="C:protein phosphatase type 2A complex"/>
    <property type="evidence" value="ECO:0007669"/>
    <property type="project" value="TreeGrafter"/>
</dbReference>
<dbReference type="PROSITE" id="PS50222">
    <property type="entry name" value="EF_HAND_2"/>
    <property type="match status" value="1"/>
</dbReference>
<dbReference type="EMBL" id="AUWU02000004">
    <property type="protein sequence ID" value="KAH0573489.1"/>
    <property type="molecule type" value="Genomic_DNA"/>
</dbReference>
<dbReference type="EMBL" id="KI546083">
    <property type="protein sequence ID" value="EST46160.1"/>
    <property type="molecule type" value="Genomic_DNA"/>
</dbReference>
<feature type="compositionally biased region" description="Polar residues" evidence="2">
    <location>
        <begin position="48"/>
        <end position="60"/>
    </location>
</feature>
<proteinExistence type="predicted"/>
<gene>
    <name evidence="4" type="ORF">SS50377_13752</name>
    <name evidence="5" type="ORF">SS50377_23423</name>
</gene>
<dbReference type="PANTHER" id="PTHR14095:SF0">
    <property type="entry name" value="MIP22305P"/>
    <property type="match status" value="1"/>
</dbReference>
<evidence type="ECO:0000256" key="1">
    <source>
        <dbReference type="ARBA" id="ARBA00022837"/>
    </source>
</evidence>
<keyword evidence="6" id="KW-1185">Reference proteome</keyword>
<evidence type="ECO:0000259" key="3">
    <source>
        <dbReference type="PROSITE" id="PS50222"/>
    </source>
</evidence>
<keyword evidence="1" id="KW-0106">Calcium</keyword>
<organism evidence="4">
    <name type="scientific">Spironucleus salmonicida</name>
    <dbReference type="NCBI Taxonomy" id="348837"/>
    <lineage>
        <taxon>Eukaryota</taxon>
        <taxon>Metamonada</taxon>
        <taxon>Diplomonadida</taxon>
        <taxon>Hexamitidae</taxon>
        <taxon>Hexamitinae</taxon>
        <taxon>Spironucleus</taxon>
    </lineage>
</organism>
<accession>V6LNI8</accession>
<evidence type="ECO:0000256" key="2">
    <source>
        <dbReference type="SAM" id="MobiDB-lite"/>
    </source>
</evidence>
<dbReference type="SUPFAM" id="SSF47473">
    <property type="entry name" value="EF-hand"/>
    <property type="match status" value="1"/>
</dbReference>
<dbReference type="InterPro" id="IPR018247">
    <property type="entry name" value="EF_Hand_1_Ca_BS"/>
</dbReference>
<dbReference type="AlphaFoldDB" id="V6LNI8"/>
<feature type="region of interest" description="Disordered" evidence="2">
    <location>
        <begin position="41"/>
        <end position="60"/>
    </location>
</feature>
<dbReference type="PANTHER" id="PTHR14095">
    <property type="entry name" value="PHOSPHATASE 2A REGULATORY SUBUNIT-RELATED"/>
    <property type="match status" value="1"/>
</dbReference>
<dbReference type="InterPro" id="IPR002048">
    <property type="entry name" value="EF_hand_dom"/>
</dbReference>
<feature type="domain" description="EF-hand" evidence="3">
    <location>
        <begin position="403"/>
        <end position="438"/>
    </location>
</feature>
<dbReference type="Gene3D" id="1.10.238.220">
    <property type="match status" value="1"/>
</dbReference>
<name>V6LNI8_9EUKA</name>